<dbReference type="GO" id="GO:0009279">
    <property type="term" value="C:cell outer membrane"/>
    <property type="evidence" value="ECO:0007669"/>
    <property type="project" value="UniProtKB-SubCell"/>
</dbReference>
<dbReference type="PROSITE" id="PS52016">
    <property type="entry name" value="TONB_DEPENDENT_REC_3"/>
    <property type="match status" value="1"/>
</dbReference>
<dbReference type="Gene3D" id="2.170.130.10">
    <property type="entry name" value="TonB-dependent receptor, plug domain"/>
    <property type="match status" value="1"/>
</dbReference>
<feature type="domain" description="TonB-dependent receptor plug" evidence="14">
    <location>
        <begin position="62"/>
        <end position="144"/>
    </location>
</feature>
<keyword evidence="3 10" id="KW-1134">Transmembrane beta strand</keyword>
<dbReference type="Proteomes" id="UP000199759">
    <property type="component" value="Unassembled WGS sequence"/>
</dbReference>
<dbReference type="InterPro" id="IPR000531">
    <property type="entry name" value="Beta-barrel_TonB"/>
</dbReference>
<dbReference type="InterPro" id="IPR037066">
    <property type="entry name" value="Plug_dom_sf"/>
</dbReference>
<sequence>MSPILLNSASALALSCLCAMPALAQDASPLTDIITVSGHQLDTGRVDRLDPATLPPSGPDAAVLIARLPGAAALGNGALSSQVQYRGLSGGRINLRIDGQSFDSGGPNLMDPPLHYAPIALIERIEVDRSVSPVRSGPGLAGGVNTVFKQVGFAETEQWQPRYELTLAGRTADDSRSIGGVVGIANDQIRVQLLGSSETGDDIRWPGGTIGGSAHDRLVYGAGLGFRTGVHEFSLDLRRQETNATGNPPFAMDIRYFDTDFARIGYRGDWDGVQVSAHLASAEIAHAMNNFDLRPAPVMPAMYRESLATAQTVSGGGDAVFAAPGGSLRLGFDGEQAEHDLAITNPNNAGFVLNSLSGITLERTGAFAEWTGAVGGWEAELGLRADRHRAEAGPASVGSAVPAMPGMLAMAFNATDRRLDDTTLDAVARLWRPVSATTTLRLTFARKTRAPGYVERFAWLPTEASGGLADGNTYVGNPELVPETAWIAEAGLDWASGSAYARPTLFYRSVDDFIQGVPYDTTPGVIDTPVEMVSAMNGDPTPLRFANADARLYGLDLDFGYRFNAAWHLDGTASWVRGERRDIDDNLYRIAPPSLRLGLTRDAAVGSVTLESVAVARQNEVSLSNSEAETPGFVLVNLYASWTVRDGVSLSAGVENLFDQTYRQHLGGYNRNAGSDVGLGERLPGSGRSLGLRLSLQG</sequence>
<dbReference type="EMBL" id="FNHG01000013">
    <property type="protein sequence ID" value="SDM52245.1"/>
    <property type="molecule type" value="Genomic_DNA"/>
</dbReference>
<keyword evidence="7 10" id="KW-0472">Membrane</keyword>
<evidence type="ECO:0000259" key="13">
    <source>
        <dbReference type="Pfam" id="PF00593"/>
    </source>
</evidence>
<accession>A0A1G9TYC3</accession>
<dbReference type="PANTHER" id="PTHR30069:SF29">
    <property type="entry name" value="HEMOGLOBIN AND HEMOGLOBIN-HAPTOGLOBIN-BINDING PROTEIN 1-RELATED"/>
    <property type="match status" value="1"/>
</dbReference>
<comment type="subcellular location">
    <subcellularLocation>
        <location evidence="1 10">Cell outer membrane</location>
        <topology evidence="1 10">Multi-pass membrane protein</topology>
    </subcellularLocation>
</comment>
<dbReference type="RefSeq" id="WP_091770584.1">
    <property type="nucleotide sequence ID" value="NZ_FNHG01000013.1"/>
</dbReference>
<keyword evidence="4 10" id="KW-0812">Transmembrane</keyword>
<feature type="signal peptide" evidence="12">
    <location>
        <begin position="1"/>
        <end position="24"/>
    </location>
</feature>
<dbReference type="AlphaFoldDB" id="A0A1G9TYC3"/>
<evidence type="ECO:0000256" key="1">
    <source>
        <dbReference type="ARBA" id="ARBA00004571"/>
    </source>
</evidence>
<evidence type="ECO:0000256" key="3">
    <source>
        <dbReference type="ARBA" id="ARBA00022452"/>
    </source>
</evidence>
<dbReference type="InterPro" id="IPR036942">
    <property type="entry name" value="Beta-barrel_TonB_sf"/>
</dbReference>
<organism evidence="15 16">
    <name type="scientific">Maricaulis salignorans</name>
    <dbReference type="NCBI Taxonomy" id="144026"/>
    <lineage>
        <taxon>Bacteria</taxon>
        <taxon>Pseudomonadati</taxon>
        <taxon>Pseudomonadota</taxon>
        <taxon>Alphaproteobacteria</taxon>
        <taxon>Maricaulales</taxon>
        <taxon>Maricaulaceae</taxon>
        <taxon>Maricaulis</taxon>
    </lineage>
</organism>
<feature type="domain" description="TonB-dependent receptor-like beta-barrel" evidence="13">
    <location>
        <begin position="223"/>
        <end position="657"/>
    </location>
</feature>
<proteinExistence type="inferred from homology"/>
<evidence type="ECO:0000313" key="16">
    <source>
        <dbReference type="Proteomes" id="UP000199759"/>
    </source>
</evidence>
<evidence type="ECO:0000256" key="12">
    <source>
        <dbReference type="SAM" id="SignalP"/>
    </source>
</evidence>
<evidence type="ECO:0000313" key="15">
    <source>
        <dbReference type="EMBL" id="SDM52245.1"/>
    </source>
</evidence>
<dbReference type="GO" id="GO:0044718">
    <property type="term" value="P:siderophore transmembrane transport"/>
    <property type="evidence" value="ECO:0007669"/>
    <property type="project" value="TreeGrafter"/>
</dbReference>
<evidence type="ECO:0000256" key="4">
    <source>
        <dbReference type="ARBA" id="ARBA00022692"/>
    </source>
</evidence>
<evidence type="ECO:0000256" key="10">
    <source>
        <dbReference type="PROSITE-ProRule" id="PRU01360"/>
    </source>
</evidence>
<reference evidence="15 16" key="1">
    <citation type="submission" date="2016-10" db="EMBL/GenBank/DDBJ databases">
        <authorList>
            <person name="de Groot N.N."/>
        </authorList>
    </citation>
    <scope>NUCLEOTIDE SEQUENCE [LARGE SCALE GENOMIC DNA]</scope>
    <source>
        <strain evidence="15 16">DSM 16077</strain>
    </source>
</reference>
<keyword evidence="2 10" id="KW-0813">Transport</keyword>
<keyword evidence="9 10" id="KW-0998">Cell outer membrane</keyword>
<evidence type="ECO:0000256" key="7">
    <source>
        <dbReference type="ARBA" id="ARBA00023136"/>
    </source>
</evidence>
<dbReference type="Gene3D" id="2.40.170.20">
    <property type="entry name" value="TonB-dependent receptor, beta-barrel domain"/>
    <property type="match status" value="1"/>
</dbReference>
<dbReference type="OrthoDB" id="9760333at2"/>
<feature type="chain" id="PRO_5011592272" evidence="12">
    <location>
        <begin position="25"/>
        <end position="698"/>
    </location>
</feature>
<evidence type="ECO:0000256" key="11">
    <source>
        <dbReference type="RuleBase" id="RU003357"/>
    </source>
</evidence>
<comment type="similarity">
    <text evidence="10 11">Belongs to the TonB-dependent receptor family.</text>
</comment>
<keyword evidence="8" id="KW-0675">Receptor</keyword>
<dbReference type="Pfam" id="PF07715">
    <property type="entry name" value="Plug"/>
    <property type="match status" value="1"/>
</dbReference>
<dbReference type="Pfam" id="PF00593">
    <property type="entry name" value="TonB_dep_Rec_b-barrel"/>
    <property type="match status" value="1"/>
</dbReference>
<evidence type="ECO:0000256" key="6">
    <source>
        <dbReference type="ARBA" id="ARBA00023077"/>
    </source>
</evidence>
<dbReference type="InterPro" id="IPR039426">
    <property type="entry name" value="TonB-dep_rcpt-like"/>
</dbReference>
<keyword evidence="6 11" id="KW-0798">TonB box</keyword>
<evidence type="ECO:0000256" key="2">
    <source>
        <dbReference type="ARBA" id="ARBA00022448"/>
    </source>
</evidence>
<evidence type="ECO:0000256" key="9">
    <source>
        <dbReference type="ARBA" id="ARBA00023237"/>
    </source>
</evidence>
<evidence type="ECO:0000259" key="14">
    <source>
        <dbReference type="Pfam" id="PF07715"/>
    </source>
</evidence>
<dbReference type="InterPro" id="IPR012910">
    <property type="entry name" value="Plug_dom"/>
</dbReference>
<keyword evidence="5 12" id="KW-0732">Signal</keyword>
<evidence type="ECO:0000256" key="5">
    <source>
        <dbReference type="ARBA" id="ARBA00022729"/>
    </source>
</evidence>
<dbReference type="STRING" id="144026.SAMN04488568_11340"/>
<name>A0A1G9TYC3_9PROT</name>
<dbReference type="SUPFAM" id="SSF56935">
    <property type="entry name" value="Porins"/>
    <property type="match status" value="1"/>
</dbReference>
<evidence type="ECO:0000256" key="8">
    <source>
        <dbReference type="ARBA" id="ARBA00023170"/>
    </source>
</evidence>
<gene>
    <name evidence="15" type="ORF">SAMN04488568_11340</name>
</gene>
<protein>
    <submittedName>
        <fullName evidence="15">Iron complex outermembrane recepter protein</fullName>
    </submittedName>
</protein>
<dbReference type="PANTHER" id="PTHR30069">
    <property type="entry name" value="TONB-DEPENDENT OUTER MEMBRANE RECEPTOR"/>
    <property type="match status" value="1"/>
</dbReference>
<keyword evidence="16" id="KW-1185">Reference proteome</keyword>
<dbReference type="GO" id="GO:0015344">
    <property type="term" value="F:siderophore uptake transmembrane transporter activity"/>
    <property type="evidence" value="ECO:0007669"/>
    <property type="project" value="TreeGrafter"/>
</dbReference>